<name>A0ABW2Y2Y6_9ACTN</name>
<protein>
    <submittedName>
        <fullName evidence="4">CBS domain-containing protein</fullName>
    </submittedName>
</protein>
<evidence type="ECO:0000256" key="2">
    <source>
        <dbReference type="PROSITE-ProRule" id="PRU00703"/>
    </source>
</evidence>
<dbReference type="Pfam" id="PF00571">
    <property type="entry name" value="CBS"/>
    <property type="match status" value="2"/>
</dbReference>
<dbReference type="SUPFAM" id="SSF54631">
    <property type="entry name" value="CBS-domain pair"/>
    <property type="match status" value="1"/>
</dbReference>
<feature type="domain" description="CBS" evidence="3">
    <location>
        <begin position="73"/>
        <end position="129"/>
    </location>
</feature>
<dbReference type="InterPro" id="IPR000644">
    <property type="entry name" value="CBS_dom"/>
</dbReference>
<reference evidence="5" key="1">
    <citation type="journal article" date="2019" name="Int. J. Syst. Evol. Microbiol.">
        <title>The Global Catalogue of Microorganisms (GCM) 10K type strain sequencing project: providing services to taxonomists for standard genome sequencing and annotation.</title>
        <authorList>
            <consortium name="The Broad Institute Genomics Platform"/>
            <consortium name="The Broad Institute Genome Sequencing Center for Infectious Disease"/>
            <person name="Wu L."/>
            <person name="Ma J."/>
        </authorList>
    </citation>
    <scope>NUCLEOTIDE SEQUENCE [LARGE SCALE GENOMIC DNA]</scope>
    <source>
        <strain evidence="5">JCM 9371</strain>
    </source>
</reference>
<dbReference type="Gene3D" id="3.10.580.10">
    <property type="entry name" value="CBS-domain"/>
    <property type="match status" value="1"/>
</dbReference>
<dbReference type="CDD" id="cd04622">
    <property type="entry name" value="CBS_pair_HRP1_like"/>
    <property type="match status" value="1"/>
</dbReference>
<comment type="caution">
    <text evidence="4">The sequence shown here is derived from an EMBL/GenBank/DDBJ whole genome shotgun (WGS) entry which is preliminary data.</text>
</comment>
<sequence>MATKIRDIMTAPPRTVSPETDIVTVARTMRDDDIGAELVTDGDELRGIVTDRDLVVRGIAAGGDPGKIKVGDVVSGVTATIGPDDSLERAAQIMRERAVRRLPVVEDGHPVGIVSLGDLAIEKDDDSALADISAARSNT</sequence>
<organism evidence="4 5">
    <name type="scientific">Actinomadura fibrosa</name>
    <dbReference type="NCBI Taxonomy" id="111802"/>
    <lineage>
        <taxon>Bacteria</taxon>
        <taxon>Bacillati</taxon>
        <taxon>Actinomycetota</taxon>
        <taxon>Actinomycetes</taxon>
        <taxon>Streptosporangiales</taxon>
        <taxon>Thermomonosporaceae</taxon>
        <taxon>Actinomadura</taxon>
    </lineage>
</organism>
<dbReference type="PROSITE" id="PS51371">
    <property type="entry name" value="CBS"/>
    <property type="match status" value="2"/>
</dbReference>
<accession>A0ABW2Y2Y6</accession>
<keyword evidence="5" id="KW-1185">Reference proteome</keyword>
<evidence type="ECO:0000256" key="1">
    <source>
        <dbReference type="ARBA" id="ARBA00023122"/>
    </source>
</evidence>
<gene>
    <name evidence="4" type="ORF">ACFQZM_46680</name>
</gene>
<keyword evidence="1 2" id="KW-0129">CBS domain</keyword>
<dbReference type="InterPro" id="IPR046342">
    <property type="entry name" value="CBS_dom_sf"/>
</dbReference>
<dbReference type="PANTHER" id="PTHR43080">
    <property type="entry name" value="CBS DOMAIN-CONTAINING PROTEIN CBSX3, MITOCHONDRIAL"/>
    <property type="match status" value="1"/>
</dbReference>
<dbReference type="EMBL" id="JBHTGP010000035">
    <property type="protein sequence ID" value="MFD0692044.1"/>
    <property type="molecule type" value="Genomic_DNA"/>
</dbReference>
<evidence type="ECO:0000259" key="3">
    <source>
        <dbReference type="PROSITE" id="PS51371"/>
    </source>
</evidence>
<dbReference type="RefSeq" id="WP_131758480.1">
    <property type="nucleotide sequence ID" value="NZ_CAACUY010000052.1"/>
</dbReference>
<dbReference type="PANTHER" id="PTHR43080:SF2">
    <property type="entry name" value="CBS DOMAIN-CONTAINING PROTEIN"/>
    <property type="match status" value="1"/>
</dbReference>
<evidence type="ECO:0000313" key="5">
    <source>
        <dbReference type="Proteomes" id="UP001597063"/>
    </source>
</evidence>
<evidence type="ECO:0000313" key="4">
    <source>
        <dbReference type="EMBL" id="MFD0692044.1"/>
    </source>
</evidence>
<dbReference type="InterPro" id="IPR051257">
    <property type="entry name" value="Diverse_CBS-Domain"/>
</dbReference>
<dbReference type="SMART" id="SM00116">
    <property type="entry name" value="CBS"/>
    <property type="match status" value="2"/>
</dbReference>
<dbReference type="Proteomes" id="UP001597063">
    <property type="component" value="Unassembled WGS sequence"/>
</dbReference>
<proteinExistence type="predicted"/>
<feature type="domain" description="CBS" evidence="3">
    <location>
        <begin position="9"/>
        <end position="65"/>
    </location>
</feature>